<dbReference type="PANTHER" id="PTHR11986">
    <property type="entry name" value="AMINOTRANSFERASE CLASS III"/>
    <property type="match status" value="1"/>
</dbReference>
<sequence>MLPFDVYPLIDVTPEKAKGSRIWDKDGNEYLDLYGGHAVISIGHSHPHYVQRITEQLEKMGFYSNSVKIPIQQELSQKLGEISGYEDYNLFLCNSGAEANENALKLASFVTGKAGFISFRGGFHGRTSGAVALTDNPKIVSPFNQGHEVHILPFGKMDEIHKLLAGGDIAGIIIEGIQGVNGIQVPDSTFLLELGESCKKHGAKLILDEVQSGYGRTGKFFAHQWTEGLRPDLITVAKGMGNGFPMGGVLIQPEIEASHGLLGTTFGGNHLACAAGLAVLEVIIAENLIANALDAGSYLLEELKKIEAIQEIRGKGLMIGFDLEREAGPVRSELVHRHKIFTGSAAGKNTIRLLPALNIEKKDLNIFLNCLHNVLELKEA</sequence>
<dbReference type="InterPro" id="IPR050103">
    <property type="entry name" value="Class-III_PLP-dep_AT"/>
</dbReference>
<evidence type="ECO:0000256" key="2">
    <source>
        <dbReference type="ARBA" id="ARBA00022576"/>
    </source>
</evidence>
<dbReference type="Gene3D" id="3.90.1150.10">
    <property type="entry name" value="Aspartate Aminotransferase, domain 1"/>
    <property type="match status" value="1"/>
</dbReference>
<name>A0ABV9T0K2_9BACT</name>
<dbReference type="GO" id="GO:0008483">
    <property type="term" value="F:transaminase activity"/>
    <property type="evidence" value="ECO:0007669"/>
    <property type="project" value="UniProtKB-KW"/>
</dbReference>
<evidence type="ECO:0000256" key="4">
    <source>
        <dbReference type="ARBA" id="ARBA00022898"/>
    </source>
</evidence>
<dbReference type="EMBL" id="JBHSJJ010000004">
    <property type="protein sequence ID" value="MFC4871820.1"/>
    <property type="molecule type" value="Genomic_DNA"/>
</dbReference>
<dbReference type="PROSITE" id="PS00600">
    <property type="entry name" value="AA_TRANSFER_CLASS_3"/>
    <property type="match status" value="1"/>
</dbReference>
<dbReference type="InterPro" id="IPR015422">
    <property type="entry name" value="PyrdxlP-dep_Trfase_small"/>
</dbReference>
<dbReference type="InterPro" id="IPR015421">
    <property type="entry name" value="PyrdxlP-dep_Trfase_major"/>
</dbReference>
<dbReference type="CDD" id="cd00610">
    <property type="entry name" value="OAT_like"/>
    <property type="match status" value="1"/>
</dbReference>
<dbReference type="Gene3D" id="3.40.640.10">
    <property type="entry name" value="Type I PLP-dependent aspartate aminotransferase-like (Major domain)"/>
    <property type="match status" value="1"/>
</dbReference>
<comment type="caution">
    <text evidence="6">The sequence shown here is derived from an EMBL/GenBank/DDBJ whole genome shotgun (WGS) entry which is preliminary data.</text>
</comment>
<evidence type="ECO:0000256" key="1">
    <source>
        <dbReference type="ARBA" id="ARBA00001933"/>
    </source>
</evidence>
<dbReference type="PIRSF" id="PIRSF000521">
    <property type="entry name" value="Transaminase_4ab_Lys_Orn"/>
    <property type="match status" value="1"/>
</dbReference>
<accession>A0ABV9T0K2</accession>
<evidence type="ECO:0000313" key="6">
    <source>
        <dbReference type="EMBL" id="MFC4871820.1"/>
    </source>
</evidence>
<comment type="cofactor">
    <cofactor evidence="1">
        <name>pyridoxal 5'-phosphate</name>
        <dbReference type="ChEBI" id="CHEBI:597326"/>
    </cofactor>
</comment>
<keyword evidence="4 5" id="KW-0663">Pyridoxal phosphate</keyword>
<keyword evidence="3" id="KW-0808">Transferase</keyword>
<dbReference type="Pfam" id="PF00202">
    <property type="entry name" value="Aminotran_3"/>
    <property type="match status" value="1"/>
</dbReference>
<proteinExistence type="inferred from homology"/>
<protein>
    <submittedName>
        <fullName evidence="6">Aspartate aminotransferase family protein</fullName>
    </submittedName>
</protein>
<gene>
    <name evidence="6" type="ORF">ACFPFU_08995</name>
</gene>
<reference evidence="7" key="1">
    <citation type="journal article" date="2019" name="Int. J. Syst. Evol. Microbiol.">
        <title>The Global Catalogue of Microorganisms (GCM) 10K type strain sequencing project: providing services to taxonomists for standard genome sequencing and annotation.</title>
        <authorList>
            <consortium name="The Broad Institute Genomics Platform"/>
            <consortium name="The Broad Institute Genome Sequencing Center for Infectious Disease"/>
            <person name="Wu L."/>
            <person name="Ma J."/>
        </authorList>
    </citation>
    <scope>NUCLEOTIDE SEQUENCE [LARGE SCALE GENOMIC DNA]</scope>
    <source>
        <strain evidence="7">CGMCC 4.7466</strain>
    </source>
</reference>
<comment type="similarity">
    <text evidence="5">Belongs to the class-III pyridoxal-phosphate-dependent aminotransferase family.</text>
</comment>
<evidence type="ECO:0000256" key="3">
    <source>
        <dbReference type="ARBA" id="ARBA00022679"/>
    </source>
</evidence>
<organism evidence="6 7">
    <name type="scientific">Negadavirga shengliensis</name>
    <dbReference type="NCBI Taxonomy" id="1389218"/>
    <lineage>
        <taxon>Bacteria</taxon>
        <taxon>Pseudomonadati</taxon>
        <taxon>Bacteroidota</taxon>
        <taxon>Cytophagia</taxon>
        <taxon>Cytophagales</taxon>
        <taxon>Cyclobacteriaceae</taxon>
        <taxon>Negadavirga</taxon>
    </lineage>
</organism>
<dbReference type="RefSeq" id="WP_377063650.1">
    <property type="nucleotide sequence ID" value="NZ_JBHSJJ010000004.1"/>
</dbReference>
<evidence type="ECO:0000313" key="7">
    <source>
        <dbReference type="Proteomes" id="UP001595818"/>
    </source>
</evidence>
<dbReference type="InterPro" id="IPR015424">
    <property type="entry name" value="PyrdxlP-dep_Trfase"/>
</dbReference>
<dbReference type="Proteomes" id="UP001595818">
    <property type="component" value="Unassembled WGS sequence"/>
</dbReference>
<keyword evidence="2 6" id="KW-0032">Aminotransferase</keyword>
<dbReference type="InterPro" id="IPR049704">
    <property type="entry name" value="Aminotrans_3_PPA_site"/>
</dbReference>
<evidence type="ECO:0000256" key="5">
    <source>
        <dbReference type="RuleBase" id="RU003560"/>
    </source>
</evidence>
<dbReference type="PANTHER" id="PTHR11986:SF79">
    <property type="entry name" value="ACETYLORNITHINE AMINOTRANSFERASE, MITOCHONDRIAL"/>
    <property type="match status" value="1"/>
</dbReference>
<keyword evidence="7" id="KW-1185">Reference proteome</keyword>
<dbReference type="SUPFAM" id="SSF53383">
    <property type="entry name" value="PLP-dependent transferases"/>
    <property type="match status" value="1"/>
</dbReference>
<dbReference type="InterPro" id="IPR005814">
    <property type="entry name" value="Aminotrans_3"/>
</dbReference>